<dbReference type="AlphaFoldDB" id="A0AAP0EBP6"/>
<name>A0AAP0EBP6_9MAGN</name>
<organism evidence="2 3">
    <name type="scientific">Stephania japonica</name>
    <dbReference type="NCBI Taxonomy" id="461633"/>
    <lineage>
        <taxon>Eukaryota</taxon>
        <taxon>Viridiplantae</taxon>
        <taxon>Streptophyta</taxon>
        <taxon>Embryophyta</taxon>
        <taxon>Tracheophyta</taxon>
        <taxon>Spermatophyta</taxon>
        <taxon>Magnoliopsida</taxon>
        <taxon>Ranunculales</taxon>
        <taxon>Menispermaceae</taxon>
        <taxon>Menispermoideae</taxon>
        <taxon>Cissampelideae</taxon>
        <taxon>Stephania</taxon>
    </lineage>
</organism>
<feature type="region of interest" description="Disordered" evidence="1">
    <location>
        <begin position="107"/>
        <end position="126"/>
    </location>
</feature>
<protein>
    <submittedName>
        <fullName evidence="2">Uncharacterized protein</fullName>
    </submittedName>
</protein>
<evidence type="ECO:0000313" key="2">
    <source>
        <dbReference type="EMBL" id="KAK9090289.1"/>
    </source>
</evidence>
<accession>A0AAP0EBP6</accession>
<proteinExistence type="predicted"/>
<dbReference type="EMBL" id="JBBNAE010000010">
    <property type="protein sequence ID" value="KAK9090289.1"/>
    <property type="molecule type" value="Genomic_DNA"/>
</dbReference>
<gene>
    <name evidence="2" type="ORF">Sjap_023466</name>
</gene>
<sequence>MGSGAFVPNQLLGGTRFEKPGTYPCVSVRTSGRKTTKQGGRGWCAGFVYGRHTARAVQWLCRQSRAGRGRYIKRRFFFRRRRRSASRCCMARSSSSAQASFMDLSSHHSSASLSPQSEGRRERERVEREIEGDREIALRVLEAMKILLRVRIQRSAATIFGMSAIENILFVTVGVGLSSSTRSGKEKIGDYL</sequence>
<comment type="caution">
    <text evidence="2">The sequence shown here is derived from an EMBL/GenBank/DDBJ whole genome shotgun (WGS) entry which is preliminary data.</text>
</comment>
<keyword evidence="3" id="KW-1185">Reference proteome</keyword>
<evidence type="ECO:0000313" key="3">
    <source>
        <dbReference type="Proteomes" id="UP001417504"/>
    </source>
</evidence>
<dbReference type="Proteomes" id="UP001417504">
    <property type="component" value="Unassembled WGS sequence"/>
</dbReference>
<evidence type="ECO:0000256" key="1">
    <source>
        <dbReference type="SAM" id="MobiDB-lite"/>
    </source>
</evidence>
<reference evidence="2 3" key="1">
    <citation type="submission" date="2024-01" db="EMBL/GenBank/DDBJ databases">
        <title>Genome assemblies of Stephania.</title>
        <authorList>
            <person name="Yang L."/>
        </authorList>
    </citation>
    <scope>NUCLEOTIDE SEQUENCE [LARGE SCALE GENOMIC DNA]</scope>
    <source>
        <strain evidence="2">QJT</strain>
        <tissue evidence="2">Leaf</tissue>
    </source>
</reference>